<dbReference type="InterPro" id="IPR007110">
    <property type="entry name" value="Ig-like_dom"/>
</dbReference>
<feature type="region of interest" description="Disordered" evidence="4">
    <location>
        <begin position="218"/>
        <end position="245"/>
    </location>
</feature>
<keyword evidence="3" id="KW-0472">Membrane</keyword>
<evidence type="ECO:0000259" key="6">
    <source>
        <dbReference type="PROSITE" id="PS50835"/>
    </source>
</evidence>
<reference evidence="7" key="3">
    <citation type="submission" date="2025-09" db="UniProtKB">
        <authorList>
            <consortium name="Ensembl"/>
        </authorList>
    </citation>
    <scope>IDENTIFICATION</scope>
</reference>
<evidence type="ECO:0000256" key="2">
    <source>
        <dbReference type="ARBA" id="ARBA00022692"/>
    </source>
</evidence>
<feature type="chain" id="PRO_5032480378" description="Ig-like domain-containing protein" evidence="5">
    <location>
        <begin position="20"/>
        <end position="245"/>
    </location>
</feature>
<dbReference type="AlphaFoldDB" id="A0A803Y679"/>
<reference evidence="7" key="2">
    <citation type="submission" date="2025-08" db="UniProtKB">
        <authorList>
            <consortium name="Ensembl"/>
        </authorList>
    </citation>
    <scope>IDENTIFICATION</scope>
</reference>
<dbReference type="Pfam" id="PF07686">
    <property type="entry name" value="V-set"/>
    <property type="match status" value="1"/>
</dbReference>
<evidence type="ECO:0000313" key="7">
    <source>
        <dbReference type="Ensembl" id="ENSMGAP00000027276.1"/>
    </source>
</evidence>
<dbReference type="InterPro" id="IPR036179">
    <property type="entry name" value="Ig-like_dom_sf"/>
</dbReference>
<evidence type="ECO:0000256" key="5">
    <source>
        <dbReference type="SAM" id="SignalP"/>
    </source>
</evidence>
<name>A0A803Y679_MELGA</name>
<feature type="domain" description="Ig-like" evidence="6">
    <location>
        <begin position="33"/>
        <end position="146"/>
    </location>
</feature>
<protein>
    <recommendedName>
        <fullName evidence="6">Ig-like domain-containing protein</fullName>
    </recommendedName>
</protein>
<accession>A0A803Y679</accession>
<dbReference type="PANTHER" id="PTHR11860">
    <property type="entry name" value="POLYMERIC-IMMUNOGLOBULIN RECEPTOR"/>
    <property type="match status" value="1"/>
</dbReference>
<dbReference type="Ensembl" id="ENSMGAT00000031076.1">
    <property type="protein sequence ID" value="ENSMGAP00000027276.1"/>
    <property type="gene ID" value="ENSMGAG00000021531.1"/>
</dbReference>
<dbReference type="GO" id="GO:0005886">
    <property type="term" value="C:plasma membrane"/>
    <property type="evidence" value="ECO:0007669"/>
    <property type="project" value="TreeGrafter"/>
</dbReference>
<dbReference type="SUPFAM" id="SSF48726">
    <property type="entry name" value="Immunoglobulin"/>
    <property type="match status" value="1"/>
</dbReference>
<dbReference type="InterPro" id="IPR013106">
    <property type="entry name" value="Ig_V-set"/>
</dbReference>
<evidence type="ECO:0000256" key="3">
    <source>
        <dbReference type="ARBA" id="ARBA00023136"/>
    </source>
</evidence>
<evidence type="ECO:0000313" key="8">
    <source>
        <dbReference type="Proteomes" id="UP000001645"/>
    </source>
</evidence>
<feature type="signal peptide" evidence="5">
    <location>
        <begin position="1"/>
        <end position="19"/>
    </location>
</feature>
<dbReference type="Gene3D" id="2.60.40.10">
    <property type="entry name" value="Immunoglobulins"/>
    <property type="match status" value="1"/>
</dbReference>
<dbReference type="InterPro" id="IPR050671">
    <property type="entry name" value="CD300_family_receptors"/>
</dbReference>
<dbReference type="InParanoid" id="A0A803Y679"/>
<sequence>MEVLLLFLALLQGESPGRSAGTKGSCWRFTVTPTLSVPADVGTQRPVELFLGELRGSVTIPCPPGDSSYTSKYLCRWQKASCSLLVDTDGFVHESYKGRIWISSSMQDSGTYTVVMSHLQEEDAGWYWCGARNGHREHNSANPTLPLRSSSNRMVAQRSTTWPTYTTGPTDTTGPTYTMGPTDTNGLTYAMGPTDTMWPTYITGLRLTTKLAYITGTRTEGTSPHPPVLPPSTFVTSRSDTYSQR</sequence>
<dbReference type="GeneTree" id="ENSGT00960000189598"/>
<evidence type="ECO:0000256" key="1">
    <source>
        <dbReference type="ARBA" id="ARBA00004370"/>
    </source>
</evidence>
<keyword evidence="5" id="KW-0732">Signal</keyword>
<feature type="compositionally biased region" description="Polar residues" evidence="4">
    <location>
        <begin position="233"/>
        <end position="245"/>
    </location>
</feature>
<dbReference type="GO" id="GO:0004888">
    <property type="term" value="F:transmembrane signaling receptor activity"/>
    <property type="evidence" value="ECO:0007669"/>
    <property type="project" value="TreeGrafter"/>
</dbReference>
<dbReference type="PANTHER" id="PTHR11860:SF87">
    <property type="entry name" value="CMRF35-LIKE MOLECULE 8"/>
    <property type="match status" value="1"/>
</dbReference>
<proteinExistence type="predicted"/>
<dbReference type="PROSITE" id="PS50835">
    <property type="entry name" value="IG_LIKE"/>
    <property type="match status" value="1"/>
</dbReference>
<comment type="subcellular location">
    <subcellularLocation>
        <location evidence="1">Membrane</location>
    </subcellularLocation>
</comment>
<keyword evidence="2" id="KW-0812">Transmembrane</keyword>
<dbReference type="Proteomes" id="UP000001645">
    <property type="component" value="Chromosome 28"/>
</dbReference>
<keyword evidence="8" id="KW-1185">Reference proteome</keyword>
<dbReference type="InterPro" id="IPR013783">
    <property type="entry name" value="Ig-like_fold"/>
</dbReference>
<organism evidence="7 8">
    <name type="scientific">Meleagris gallopavo</name>
    <name type="common">Wild turkey</name>
    <dbReference type="NCBI Taxonomy" id="9103"/>
    <lineage>
        <taxon>Eukaryota</taxon>
        <taxon>Metazoa</taxon>
        <taxon>Chordata</taxon>
        <taxon>Craniata</taxon>
        <taxon>Vertebrata</taxon>
        <taxon>Euteleostomi</taxon>
        <taxon>Archelosauria</taxon>
        <taxon>Archosauria</taxon>
        <taxon>Dinosauria</taxon>
        <taxon>Saurischia</taxon>
        <taxon>Theropoda</taxon>
        <taxon>Coelurosauria</taxon>
        <taxon>Aves</taxon>
        <taxon>Neognathae</taxon>
        <taxon>Galloanserae</taxon>
        <taxon>Galliformes</taxon>
        <taxon>Phasianidae</taxon>
        <taxon>Meleagridinae</taxon>
        <taxon>Meleagris</taxon>
    </lineage>
</organism>
<evidence type="ECO:0000256" key="4">
    <source>
        <dbReference type="SAM" id="MobiDB-lite"/>
    </source>
</evidence>
<dbReference type="CDD" id="cd05716">
    <property type="entry name" value="IgV_pIgR_like"/>
    <property type="match status" value="1"/>
</dbReference>
<reference evidence="7 8" key="1">
    <citation type="journal article" date="2010" name="PLoS Biol.">
        <title>Multi-platform next-generation sequencing of the domestic turkey (Meleagris gallopavo): genome assembly and analysis.</title>
        <authorList>
            <person name="Dalloul R.A."/>
            <person name="Long J.A."/>
            <person name="Zimin A.V."/>
            <person name="Aslam L."/>
            <person name="Beal K."/>
            <person name="Blomberg L.A."/>
            <person name="Bouffard P."/>
            <person name="Burt D.W."/>
            <person name="Crasta O."/>
            <person name="Crooijmans R.P."/>
            <person name="Cooper K."/>
            <person name="Coulombe R.A."/>
            <person name="De S."/>
            <person name="Delany M.E."/>
            <person name="Dodgson J.B."/>
            <person name="Dong J.J."/>
            <person name="Evans C."/>
            <person name="Frederickson K.M."/>
            <person name="Flicek P."/>
            <person name="Florea L."/>
            <person name="Folkerts O."/>
            <person name="Groenen M.A."/>
            <person name="Harkins T.T."/>
            <person name="Herrero J."/>
            <person name="Hoffmann S."/>
            <person name="Megens H.J."/>
            <person name="Jiang A."/>
            <person name="de Jong P."/>
            <person name="Kaiser P."/>
            <person name="Kim H."/>
            <person name="Kim K.W."/>
            <person name="Kim S."/>
            <person name="Langenberger D."/>
            <person name="Lee M.K."/>
            <person name="Lee T."/>
            <person name="Mane S."/>
            <person name="Marcais G."/>
            <person name="Marz M."/>
            <person name="McElroy A.P."/>
            <person name="Modise T."/>
            <person name="Nefedov M."/>
            <person name="Notredame C."/>
            <person name="Paton I.R."/>
            <person name="Payne W.S."/>
            <person name="Pertea G."/>
            <person name="Prickett D."/>
            <person name="Puiu D."/>
            <person name="Qioa D."/>
            <person name="Raineri E."/>
            <person name="Ruffier M."/>
            <person name="Salzberg S.L."/>
            <person name="Schatz M.C."/>
            <person name="Scheuring C."/>
            <person name="Schmidt C.J."/>
            <person name="Schroeder S."/>
            <person name="Searle S.M."/>
            <person name="Smith E.J."/>
            <person name="Smith J."/>
            <person name="Sonstegard T.S."/>
            <person name="Stadler P.F."/>
            <person name="Tafer H."/>
            <person name="Tu Z.J."/>
            <person name="Van Tassell C.P."/>
            <person name="Vilella A.J."/>
            <person name="Williams K.P."/>
            <person name="Yorke J.A."/>
            <person name="Zhang L."/>
            <person name="Zhang H.B."/>
            <person name="Zhang X."/>
            <person name="Zhang Y."/>
            <person name="Reed K.M."/>
        </authorList>
    </citation>
    <scope>NUCLEOTIDE SEQUENCE [LARGE SCALE GENOMIC DNA]</scope>
</reference>